<proteinExistence type="predicted"/>
<evidence type="ECO:0000313" key="2">
    <source>
        <dbReference type="Proteomes" id="UP000625079"/>
    </source>
</evidence>
<sequence>MAEQSPEAILAKPVEQDVGKCGARLSLARCEDRHAVREMEWEIRVRDENQEVLVPVLGGRGTDRDLIGSRAARGNEFTHPT</sequence>
<dbReference type="EMBL" id="BMHC01000001">
    <property type="protein sequence ID" value="GGI20757.1"/>
    <property type="molecule type" value="Genomic_DNA"/>
</dbReference>
<accession>A0AA88B6L2</accession>
<dbReference type="AlphaFoldDB" id="A0AA88B6L2"/>
<gene>
    <name evidence="1" type="ORF">GCM10010987_10950</name>
</gene>
<reference evidence="1" key="2">
    <citation type="submission" date="2022-12" db="EMBL/GenBank/DDBJ databases">
        <authorList>
            <person name="Sun Q."/>
            <person name="Zhou Y."/>
        </authorList>
    </citation>
    <scope>NUCLEOTIDE SEQUENCE</scope>
    <source>
        <strain evidence="1">CGMCC 1.15034</strain>
    </source>
</reference>
<reference evidence="1" key="1">
    <citation type="journal article" date="2014" name="Int. J. Syst. Evol. Microbiol.">
        <title>Complete genome sequence of Corynebacterium casei LMG S-19264T (=DSM 44701T), isolated from a smear-ripened cheese.</title>
        <authorList>
            <consortium name="US DOE Joint Genome Institute (JGI-PGF)"/>
            <person name="Walter F."/>
            <person name="Albersmeier A."/>
            <person name="Kalinowski J."/>
            <person name="Ruckert C."/>
        </authorList>
    </citation>
    <scope>NUCLEOTIDE SEQUENCE</scope>
    <source>
        <strain evidence="1">CGMCC 1.15034</strain>
    </source>
</reference>
<evidence type="ECO:0000313" key="1">
    <source>
        <dbReference type="EMBL" id="GGI20757.1"/>
    </source>
</evidence>
<protein>
    <submittedName>
        <fullName evidence="1">Uncharacterized protein</fullName>
    </submittedName>
</protein>
<name>A0AA88B6L2_9BRAD</name>
<dbReference type="Proteomes" id="UP000625079">
    <property type="component" value="Unassembled WGS sequence"/>
</dbReference>
<comment type="caution">
    <text evidence="1">The sequence shown here is derived from an EMBL/GenBank/DDBJ whole genome shotgun (WGS) entry which is preliminary data.</text>
</comment>
<organism evidence="1 2">
    <name type="scientific">Bradyrhizobium guangdongense</name>
    <dbReference type="NCBI Taxonomy" id="1325090"/>
    <lineage>
        <taxon>Bacteria</taxon>
        <taxon>Pseudomonadati</taxon>
        <taxon>Pseudomonadota</taxon>
        <taxon>Alphaproteobacteria</taxon>
        <taxon>Hyphomicrobiales</taxon>
        <taxon>Nitrobacteraceae</taxon>
        <taxon>Bradyrhizobium</taxon>
    </lineage>
</organism>